<keyword evidence="3" id="KW-1003">Cell membrane</keyword>
<evidence type="ECO:0000256" key="9">
    <source>
        <dbReference type="SAM" id="Phobius"/>
    </source>
</evidence>
<comment type="catalytic activity">
    <reaction evidence="8">
        <text>fluoride(in) = fluoride(out)</text>
        <dbReference type="Rhea" id="RHEA:76159"/>
        <dbReference type="ChEBI" id="CHEBI:17051"/>
    </reaction>
    <physiologicalReaction direction="left-to-right" evidence="8">
        <dbReference type="Rhea" id="RHEA:76160"/>
    </physiologicalReaction>
</comment>
<keyword evidence="4 9" id="KW-0812">Transmembrane</keyword>
<sequence>MPDKLEKTFDSLNSTGAVIFGALIGVIIRFYVTLFPGYNGLNVGLLYAQDIGCFFMGFFVYVNSKAKMYVILYTLLTTGMCGSITSFSSWQVGAFNTIFGLGNNNIPVILKVFAPISDTILTMSVSFGSFFFGKHIGEFYIFLKNDRKEKNLEHSSTRALENNTGLQENITDPSDTTRLQTEEKFNRTPEPLISSYEPSENANFEEEVPRKTRQSHLYEAETNGLEPNSNIRNSTTNNVFIQDGEGVSYTTFLPRNQQMDVPRSHIDMSHFETKSDNFKHTKLFTNILSILGWGLFVTCVTFTGIKLSSNIKNVTNFDKLIVALAFGPPGAVLRWKLSSLNGKYKSVPAGTLTANLLAVLILSVATGIRMTFPIKKSVCLLLNFGIGTGFCGCLSTISTFINELSSFPKAKSYKYFFISVIPSQIMIMTVYLLFNININFGNYSFNC</sequence>
<dbReference type="PANTHER" id="PTHR28259:SF1">
    <property type="entry name" value="FLUORIDE EXPORT PROTEIN 1-RELATED"/>
    <property type="match status" value="1"/>
</dbReference>
<evidence type="ECO:0000256" key="8">
    <source>
        <dbReference type="ARBA" id="ARBA00035585"/>
    </source>
</evidence>
<feature type="transmembrane region" description="Helical" evidence="9">
    <location>
        <begin position="283"/>
        <end position="305"/>
    </location>
</feature>
<keyword evidence="11" id="KW-1185">Reference proteome</keyword>
<feature type="transmembrane region" description="Helical" evidence="9">
    <location>
        <begin position="347"/>
        <end position="368"/>
    </location>
</feature>
<dbReference type="STRING" id="61424.A0A2T9YBE6"/>
<organism evidence="10 11">
    <name type="scientific">Furculomyces boomerangus</name>
    <dbReference type="NCBI Taxonomy" id="61424"/>
    <lineage>
        <taxon>Eukaryota</taxon>
        <taxon>Fungi</taxon>
        <taxon>Fungi incertae sedis</taxon>
        <taxon>Zoopagomycota</taxon>
        <taxon>Kickxellomycotina</taxon>
        <taxon>Harpellomycetes</taxon>
        <taxon>Harpellales</taxon>
        <taxon>Harpellaceae</taxon>
        <taxon>Furculomyces</taxon>
    </lineage>
</organism>
<dbReference type="Pfam" id="PF02537">
    <property type="entry name" value="CRCB"/>
    <property type="match status" value="2"/>
</dbReference>
<dbReference type="EMBL" id="MBFT01000529">
    <property type="protein sequence ID" value="PVU89666.1"/>
    <property type="molecule type" value="Genomic_DNA"/>
</dbReference>
<evidence type="ECO:0000313" key="10">
    <source>
        <dbReference type="EMBL" id="PVU89666.1"/>
    </source>
</evidence>
<feature type="transmembrane region" description="Helical" evidence="9">
    <location>
        <begin position="380"/>
        <end position="401"/>
    </location>
</feature>
<dbReference type="AlphaFoldDB" id="A0A2T9YBE6"/>
<evidence type="ECO:0000256" key="2">
    <source>
        <dbReference type="ARBA" id="ARBA00004651"/>
    </source>
</evidence>
<feature type="transmembrane region" description="Helical" evidence="9">
    <location>
        <begin position="12"/>
        <end position="32"/>
    </location>
</feature>
<dbReference type="OrthoDB" id="409792at2759"/>
<feature type="transmembrane region" description="Helical" evidence="9">
    <location>
        <begin position="112"/>
        <end position="132"/>
    </location>
</feature>
<dbReference type="GO" id="GO:0005886">
    <property type="term" value="C:plasma membrane"/>
    <property type="evidence" value="ECO:0007669"/>
    <property type="project" value="UniProtKB-SubCell"/>
</dbReference>
<keyword evidence="5 9" id="KW-1133">Transmembrane helix</keyword>
<feature type="transmembrane region" description="Helical" evidence="9">
    <location>
        <begin position="413"/>
        <end position="434"/>
    </location>
</feature>
<name>A0A2T9YBE6_9FUNG</name>
<comment type="caution">
    <text evidence="10">The sequence shown here is derived from an EMBL/GenBank/DDBJ whole genome shotgun (WGS) entry which is preliminary data.</text>
</comment>
<evidence type="ECO:0000256" key="1">
    <source>
        <dbReference type="ARBA" id="ARBA00002598"/>
    </source>
</evidence>
<keyword evidence="6 9" id="KW-0472">Membrane</keyword>
<reference evidence="10 11" key="1">
    <citation type="journal article" date="2018" name="MBio">
        <title>Comparative Genomics Reveals the Core Gene Toolbox for the Fungus-Insect Symbiosis.</title>
        <authorList>
            <person name="Wang Y."/>
            <person name="Stata M."/>
            <person name="Wang W."/>
            <person name="Stajich J.E."/>
            <person name="White M.M."/>
            <person name="Moncalvo J.M."/>
        </authorList>
    </citation>
    <scope>NUCLEOTIDE SEQUENCE [LARGE SCALE GENOMIC DNA]</scope>
    <source>
        <strain evidence="10 11">AUS-77-4</strain>
    </source>
</reference>
<evidence type="ECO:0008006" key="12">
    <source>
        <dbReference type="Google" id="ProtNLM"/>
    </source>
</evidence>
<dbReference type="GO" id="GO:1903425">
    <property type="term" value="F:fluoride transmembrane transporter activity"/>
    <property type="evidence" value="ECO:0007669"/>
    <property type="project" value="TreeGrafter"/>
</dbReference>
<comment type="function">
    <text evidence="1">Fluoride channel required for the rapid expulsion of cytoplasmic fluoride.</text>
</comment>
<feature type="transmembrane region" description="Helical" evidence="9">
    <location>
        <begin position="44"/>
        <end position="62"/>
    </location>
</feature>
<evidence type="ECO:0000256" key="7">
    <source>
        <dbReference type="ARBA" id="ARBA00035120"/>
    </source>
</evidence>
<evidence type="ECO:0000256" key="6">
    <source>
        <dbReference type="ARBA" id="ARBA00023136"/>
    </source>
</evidence>
<dbReference type="PANTHER" id="PTHR28259">
    <property type="entry name" value="FLUORIDE EXPORT PROTEIN 1-RELATED"/>
    <property type="match status" value="1"/>
</dbReference>
<comment type="subcellular location">
    <subcellularLocation>
        <location evidence="2">Cell membrane</location>
        <topology evidence="2">Multi-pass membrane protein</topology>
    </subcellularLocation>
</comment>
<dbReference type="Proteomes" id="UP000245699">
    <property type="component" value="Unassembled WGS sequence"/>
</dbReference>
<evidence type="ECO:0000256" key="4">
    <source>
        <dbReference type="ARBA" id="ARBA00022692"/>
    </source>
</evidence>
<evidence type="ECO:0000256" key="3">
    <source>
        <dbReference type="ARBA" id="ARBA00022475"/>
    </source>
</evidence>
<protein>
    <recommendedName>
        <fullName evidence="12">Fluoride ion transporter CrcB</fullName>
    </recommendedName>
</protein>
<gene>
    <name evidence="10" type="ORF">BB559_004997</name>
</gene>
<comment type="similarity">
    <text evidence="7">Belongs to the fluoride channel Fluc/FEX (TC 1.A.43) family.</text>
</comment>
<accession>A0A2T9YBE6</accession>
<dbReference type="InterPro" id="IPR003691">
    <property type="entry name" value="FluC"/>
</dbReference>
<evidence type="ECO:0000256" key="5">
    <source>
        <dbReference type="ARBA" id="ARBA00022989"/>
    </source>
</evidence>
<feature type="transmembrane region" description="Helical" evidence="9">
    <location>
        <begin position="69"/>
        <end position="92"/>
    </location>
</feature>
<proteinExistence type="inferred from homology"/>
<evidence type="ECO:0000313" key="11">
    <source>
        <dbReference type="Proteomes" id="UP000245699"/>
    </source>
</evidence>